<evidence type="ECO:0000313" key="10">
    <source>
        <dbReference type="Proteomes" id="UP001321804"/>
    </source>
</evidence>
<dbReference type="NCBIfam" id="TIGR00830">
    <property type="entry name" value="PTBA"/>
    <property type="match status" value="1"/>
</dbReference>
<dbReference type="GO" id="GO:0009401">
    <property type="term" value="P:phosphoenolpyruvate-dependent sugar phosphotransferase system"/>
    <property type="evidence" value="ECO:0007669"/>
    <property type="project" value="UniProtKB-KW"/>
</dbReference>
<evidence type="ECO:0000256" key="7">
    <source>
        <dbReference type="ARBA" id="ARBA00022777"/>
    </source>
</evidence>
<evidence type="ECO:0000256" key="4">
    <source>
        <dbReference type="ARBA" id="ARBA00022597"/>
    </source>
</evidence>
<dbReference type="Gene3D" id="2.70.70.10">
    <property type="entry name" value="Glucose Permease (Domain IIA)"/>
    <property type="match status" value="1"/>
</dbReference>
<dbReference type="GO" id="GO:0005886">
    <property type="term" value="C:plasma membrane"/>
    <property type="evidence" value="ECO:0007669"/>
    <property type="project" value="UniProtKB-SubCell"/>
</dbReference>
<dbReference type="Proteomes" id="UP001321804">
    <property type="component" value="Chromosome"/>
</dbReference>
<feature type="domain" description="PTS EIIA type-1" evidence="8">
    <location>
        <begin position="29"/>
        <end position="133"/>
    </location>
</feature>
<name>A0AAU9CU89_9LACO</name>
<evidence type="ECO:0000256" key="6">
    <source>
        <dbReference type="ARBA" id="ARBA00022683"/>
    </source>
</evidence>
<keyword evidence="3" id="KW-0813">Transport</keyword>
<proteinExistence type="predicted"/>
<dbReference type="InterPro" id="IPR050890">
    <property type="entry name" value="PTS_EIIA_component"/>
</dbReference>
<dbReference type="FunFam" id="2.70.70.10:FF:000001">
    <property type="entry name" value="PTS system glucose-specific IIA component"/>
    <property type="match status" value="1"/>
</dbReference>
<protein>
    <recommendedName>
        <fullName evidence="8">PTS EIIA type-1 domain-containing protein</fullName>
    </recommendedName>
</protein>
<dbReference type="PANTHER" id="PTHR45008:SF1">
    <property type="entry name" value="PTS SYSTEM GLUCOSE-SPECIFIC EIIA COMPONENT"/>
    <property type="match status" value="1"/>
</dbReference>
<dbReference type="InterPro" id="IPR001127">
    <property type="entry name" value="PTS_EIIA_1_perm"/>
</dbReference>
<evidence type="ECO:0000256" key="1">
    <source>
        <dbReference type="ARBA" id="ARBA00004496"/>
    </source>
</evidence>
<dbReference type="GO" id="GO:0016301">
    <property type="term" value="F:kinase activity"/>
    <property type="evidence" value="ECO:0007669"/>
    <property type="project" value="UniProtKB-KW"/>
</dbReference>
<gene>
    <name evidence="9" type="ORF">KIMC2_04880</name>
</gene>
<dbReference type="SUPFAM" id="SSF51261">
    <property type="entry name" value="Duplicated hybrid motif"/>
    <property type="match status" value="1"/>
</dbReference>
<evidence type="ECO:0000313" key="9">
    <source>
        <dbReference type="EMBL" id="BDR55926.1"/>
    </source>
</evidence>
<keyword evidence="6" id="KW-0598">Phosphotransferase system</keyword>
<dbReference type="Pfam" id="PF00358">
    <property type="entry name" value="PTS_EIIA_1"/>
    <property type="match status" value="1"/>
</dbReference>
<evidence type="ECO:0000256" key="3">
    <source>
        <dbReference type="ARBA" id="ARBA00022448"/>
    </source>
</evidence>
<dbReference type="RefSeq" id="WP_317697677.1">
    <property type="nucleotide sequence ID" value="NZ_AP026801.1"/>
</dbReference>
<keyword evidence="7" id="KW-0418">Kinase</keyword>
<keyword evidence="10" id="KW-1185">Reference proteome</keyword>
<sequence>MFKFLHKNKSESLQIPIEGEVIELSKVSDPVFSEKMMGDGFGVIPSSKTIYAPISGKITFVADTKHGIGITSDDGIELLLHLGIDTVELNGNPFKIDVTVGDQVEAGQKLGEMDVEEVKKSAKDPTVMVVVTNTNDVISELVVQPGSKKAGEIAAQVTKK</sequence>
<keyword evidence="4" id="KW-0762">Sugar transport</keyword>
<dbReference type="InterPro" id="IPR011055">
    <property type="entry name" value="Dup_hybrid_motif"/>
</dbReference>
<keyword evidence="5" id="KW-0808">Transferase</keyword>
<evidence type="ECO:0000256" key="5">
    <source>
        <dbReference type="ARBA" id="ARBA00022679"/>
    </source>
</evidence>
<dbReference type="PANTHER" id="PTHR45008">
    <property type="entry name" value="PTS SYSTEM GLUCOSE-SPECIFIC EIIA COMPONENT"/>
    <property type="match status" value="1"/>
</dbReference>
<dbReference type="PROSITE" id="PS51093">
    <property type="entry name" value="PTS_EIIA_TYPE_1"/>
    <property type="match status" value="1"/>
</dbReference>
<evidence type="ECO:0000259" key="8">
    <source>
        <dbReference type="PROSITE" id="PS51093"/>
    </source>
</evidence>
<dbReference type="KEGG" id="xak:KIMC2_04880"/>
<comment type="subcellular location">
    <subcellularLocation>
        <location evidence="2">Cell membrane</location>
        <topology evidence="2">Multi-pass membrane protein</topology>
    </subcellularLocation>
    <subcellularLocation>
        <location evidence="1">Cytoplasm</location>
    </subcellularLocation>
</comment>
<dbReference type="PROSITE" id="PS00371">
    <property type="entry name" value="PTS_EIIA_TYPE_1_HIS"/>
    <property type="match status" value="1"/>
</dbReference>
<reference evidence="9 10" key="1">
    <citation type="journal article" date="2023" name="Microbiol. Spectr.">
        <title>Symbiosis of Carpenter Bees with Uncharacterized Lactic Acid Bacteria Showing NAD Auxotrophy.</title>
        <authorList>
            <person name="Kawasaki S."/>
            <person name="Ozawa K."/>
            <person name="Mori T."/>
            <person name="Yamamoto A."/>
            <person name="Ito M."/>
            <person name="Ohkuma M."/>
            <person name="Sakamoto M."/>
            <person name="Matsutani M."/>
        </authorList>
    </citation>
    <scope>NUCLEOTIDE SEQUENCE [LARGE SCALE GENOMIC DNA]</scope>
    <source>
        <strain evidence="9 10">KimC2</strain>
    </source>
</reference>
<dbReference type="AlphaFoldDB" id="A0AAU9CU89"/>
<accession>A0AAU9CU89</accession>
<organism evidence="9 10">
    <name type="scientific">Xylocopilactobacillus apis</name>
    <dbReference type="NCBI Taxonomy" id="2932183"/>
    <lineage>
        <taxon>Bacteria</taxon>
        <taxon>Bacillati</taxon>
        <taxon>Bacillota</taxon>
        <taxon>Bacilli</taxon>
        <taxon>Lactobacillales</taxon>
        <taxon>Lactobacillaceae</taxon>
        <taxon>Xylocopilactobacillus</taxon>
    </lineage>
</organism>
<evidence type="ECO:0000256" key="2">
    <source>
        <dbReference type="ARBA" id="ARBA00004651"/>
    </source>
</evidence>
<dbReference type="EMBL" id="AP026801">
    <property type="protein sequence ID" value="BDR55926.1"/>
    <property type="molecule type" value="Genomic_DNA"/>
</dbReference>
<dbReference type="GO" id="GO:0005737">
    <property type="term" value="C:cytoplasm"/>
    <property type="evidence" value="ECO:0007669"/>
    <property type="project" value="UniProtKB-SubCell"/>
</dbReference>